<dbReference type="GO" id="GO:0008967">
    <property type="term" value="F:phosphoglycolate phosphatase activity"/>
    <property type="evidence" value="ECO:0007669"/>
    <property type="project" value="TreeGrafter"/>
</dbReference>
<gene>
    <name evidence="1" type="ORF">B9Y64_20305</name>
</gene>
<dbReference type="NCBIfam" id="TIGR01549">
    <property type="entry name" value="HAD-SF-IA-v1"/>
    <property type="match status" value="1"/>
</dbReference>
<keyword evidence="1" id="KW-0378">Hydrolase</keyword>
<comment type="caution">
    <text evidence="1">The sequence shown here is derived from an EMBL/GenBank/DDBJ whole genome shotgun (WGS) entry which is preliminary data.</text>
</comment>
<proteinExistence type="predicted"/>
<dbReference type="InterPro" id="IPR050155">
    <property type="entry name" value="HAD-like_hydrolase_sf"/>
</dbReference>
<dbReference type="EMBL" id="NEQV01000008">
    <property type="protein sequence ID" value="PJL24332.1"/>
    <property type="molecule type" value="Genomic_DNA"/>
</dbReference>
<dbReference type="PANTHER" id="PTHR43434:SF19">
    <property type="entry name" value="PHOSPHONOACETALDEHYDE HYDROLASE"/>
    <property type="match status" value="1"/>
</dbReference>
<dbReference type="SFLD" id="SFLDG01129">
    <property type="entry name" value="C1.5:_HAD__Beta-PGM__Phosphata"/>
    <property type="match status" value="1"/>
</dbReference>
<dbReference type="RefSeq" id="WP_100442195.1">
    <property type="nucleotide sequence ID" value="NZ_CBCPIZ010000027.1"/>
</dbReference>
<dbReference type="Pfam" id="PF00702">
    <property type="entry name" value="Hydrolase"/>
    <property type="match status" value="1"/>
</dbReference>
<dbReference type="GO" id="GO:0005829">
    <property type="term" value="C:cytosol"/>
    <property type="evidence" value="ECO:0007669"/>
    <property type="project" value="TreeGrafter"/>
</dbReference>
<dbReference type="InterPro" id="IPR023198">
    <property type="entry name" value="PGP-like_dom2"/>
</dbReference>
<dbReference type="InterPro" id="IPR023214">
    <property type="entry name" value="HAD_sf"/>
</dbReference>
<protein>
    <submittedName>
        <fullName evidence="1">Phosphonoacetaldehyde hydrolase</fullName>
    </submittedName>
</protein>
<dbReference type="GO" id="GO:0006281">
    <property type="term" value="P:DNA repair"/>
    <property type="evidence" value="ECO:0007669"/>
    <property type="project" value="TreeGrafter"/>
</dbReference>
<dbReference type="InterPro" id="IPR006439">
    <property type="entry name" value="HAD-SF_hydro_IA"/>
</dbReference>
<evidence type="ECO:0000313" key="1">
    <source>
        <dbReference type="EMBL" id="PJL24332.1"/>
    </source>
</evidence>
<organism evidence="1 2">
    <name type="scientific">Stenotrophomonas maltophilia</name>
    <name type="common">Pseudomonas maltophilia</name>
    <name type="synonym">Xanthomonas maltophilia</name>
    <dbReference type="NCBI Taxonomy" id="40324"/>
    <lineage>
        <taxon>Bacteria</taxon>
        <taxon>Pseudomonadati</taxon>
        <taxon>Pseudomonadota</taxon>
        <taxon>Gammaproteobacteria</taxon>
        <taxon>Lysobacterales</taxon>
        <taxon>Lysobacteraceae</taxon>
        <taxon>Stenotrophomonas</taxon>
        <taxon>Stenotrophomonas maltophilia group</taxon>
    </lineage>
</organism>
<dbReference type="InterPro" id="IPR036412">
    <property type="entry name" value="HAD-like_sf"/>
</dbReference>
<reference evidence="1 2" key="1">
    <citation type="journal article" date="2017" name="Front. Microbiol.">
        <title>Double-Face Meets the Bacterial World: The Opportunistic Pathogen Stenotrophomonas maltophilia.</title>
        <authorList>
            <person name="Lira F."/>
            <person name="Berg G."/>
            <person name="Martinez J.L."/>
        </authorList>
    </citation>
    <scope>NUCLEOTIDE SEQUENCE [LARGE SCALE GENOMIC DNA]</scope>
    <source>
        <strain evidence="1 2">EA1</strain>
    </source>
</reference>
<sequence length="229" mass="24225">MRYRLAVLDIAGTTVADPGLVAQAFADAMAAAGHAIEVEDVRPLMGYPKPQAIARLLGATVDDPRVVPIHTDFVARMLECYRHAPGIAPLPGAEALFDTLRAHGIRIGLDTGFSRDIAEVIIERLGWHDRIDALVASDEVPSGRPAPYMIQALMQRTGVDDAATVVKVGDTEVDINEGRNAGVGLNVAVTTGAFTRAELLPHGPDHIIDHLDRLPALLGPARSGTVAAA</sequence>
<dbReference type="SFLD" id="SFLDS00003">
    <property type="entry name" value="Haloacid_Dehalogenase"/>
    <property type="match status" value="1"/>
</dbReference>
<dbReference type="Gene3D" id="1.10.150.240">
    <property type="entry name" value="Putative phosphatase, domain 2"/>
    <property type="match status" value="1"/>
</dbReference>
<evidence type="ECO:0000313" key="2">
    <source>
        <dbReference type="Proteomes" id="UP000230167"/>
    </source>
</evidence>
<dbReference type="Proteomes" id="UP000230167">
    <property type="component" value="Unassembled WGS sequence"/>
</dbReference>
<dbReference type="AlphaFoldDB" id="A0A2J0U5U0"/>
<accession>A0A2J0U5U0</accession>
<name>A0A2J0U5U0_STEMA</name>
<dbReference type="Gene3D" id="3.40.50.1000">
    <property type="entry name" value="HAD superfamily/HAD-like"/>
    <property type="match status" value="1"/>
</dbReference>
<dbReference type="OrthoDB" id="5504491at2"/>
<dbReference type="PANTHER" id="PTHR43434">
    <property type="entry name" value="PHOSPHOGLYCOLATE PHOSPHATASE"/>
    <property type="match status" value="1"/>
</dbReference>
<dbReference type="SUPFAM" id="SSF56784">
    <property type="entry name" value="HAD-like"/>
    <property type="match status" value="1"/>
</dbReference>